<accession>A0ACD3APB9</accession>
<organism evidence="1 2">
    <name type="scientific">Pluteus cervinus</name>
    <dbReference type="NCBI Taxonomy" id="181527"/>
    <lineage>
        <taxon>Eukaryota</taxon>
        <taxon>Fungi</taxon>
        <taxon>Dikarya</taxon>
        <taxon>Basidiomycota</taxon>
        <taxon>Agaricomycotina</taxon>
        <taxon>Agaricomycetes</taxon>
        <taxon>Agaricomycetidae</taxon>
        <taxon>Agaricales</taxon>
        <taxon>Pluteineae</taxon>
        <taxon>Pluteaceae</taxon>
        <taxon>Pluteus</taxon>
    </lineage>
</organism>
<gene>
    <name evidence="1" type="ORF">BDN72DRAFT_76322</name>
</gene>
<protein>
    <submittedName>
        <fullName evidence="1">Uncharacterized protein</fullName>
    </submittedName>
</protein>
<reference evidence="1 2" key="1">
    <citation type="journal article" date="2019" name="Nat. Ecol. Evol.">
        <title>Megaphylogeny resolves global patterns of mushroom evolution.</title>
        <authorList>
            <person name="Varga T."/>
            <person name="Krizsan K."/>
            <person name="Foldi C."/>
            <person name="Dima B."/>
            <person name="Sanchez-Garcia M."/>
            <person name="Sanchez-Ramirez S."/>
            <person name="Szollosi G.J."/>
            <person name="Szarkandi J.G."/>
            <person name="Papp V."/>
            <person name="Albert L."/>
            <person name="Andreopoulos W."/>
            <person name="Angelini C."/>
            <person name="Antonin V."/>
            <person name="Barry K.W."/>
            <person name="Bougher N.L."/>
            <person name="Buchanan P."/>
            <person name="Buyck B."/>
            <person name="Bense V."/>
            <person name="Catcheside P."/>
            <person name="Chovatia M."/>
            <person name="Cooper J."/>
            <person name="Damon W."/>
            <person name="Desjardin D."/>
            <person name="Finy P."/>
            <person name="Geml J."/>
            <person name="Haridas S."/>
            <person name="Hughes K."/>
            <person name="Justo A."/>
            <person name="Karasinski D."/>
            <person name="Kautmanova I."/>
            <person name="Kiss B."/>
            <person name="Kocsube S."/>
            <person name="Kotiranta H."/>
            <person name="LaButti K.M."/>
            <person name="Lechner B.E."/>
            <person name="Liimatainen K."/>
            <person name="Lipzen A."/>
            <person name="Lukacs Z."/>
            <person name="Mihaltcheva S."/>
            <person name="Morgado L.N."/>
            <person name="Niskanen T."/>
            <person name="Noordeloos M.E."/>
            <person name="Ohm R.A."/>
            <person name="Ortiz-Santana B."/>
            <person name="Ovrebo C."/>
            <person name="Racz N."/>
            <person name="Riley R."/>
            <person name="Savchenko A."/>
            <person name="Shiryaev A."/>
            <person name="Soop K."/>
            <person name="Spirin V."/>
            <person name="Szebenyi C."/>
            <person name="Tomsovsky M."/>
            <person name="Tulloss R.E."/>
            <person name="Uehling J."/>
            <person name="Grigoriev I.V."/>
            <person name="Vagvolgyi C."/>
            <person name="Papp T."/>
            <person name="Martin F.M."/>
            <person name="Miettinen O."/>
            <person name="Hibbett D.S."/>
            <person name="Nagy L.G."/>
        </authorList>
    </citation>
    <scope>NUCLEOTIDE SEQUENCE [LARGE SCALE GENOMIC DNA]</scope>
    <source>
        <strain evidence="1 2">NL-1719</strain>
    </source>
</reference>
<keyword evidence="2" id="KW-1185">Reference proteome</keyword>
<name>A0ACD3APB9_9AGAR</name>
<dbReference type="EMBL" id="ML208367">
    <property type="protein sequence ID" value="TFK67788.1"/>
    <property type="molecule type" value="Genomic_DNA"/>
</dbReference>
<dbReference type="Proteomes" id="UP000308600">
    <property type="component" value="Unassembled WGS sequence"/>
</dbReference>
<evidence type="ECO:0000313" key="1">
    <source>
        <dbReference type="EMBL" id="TFK67788.1"/>
    </source>
</evidence>
<sequence>MSAVPVYYELSWSILSTIGLLSCLIGVYVSGIVGFTSLSAVPIITSAAGAIANGLCYYAFYADYSEKPRLVAGIFADLTWLIQEAGLGFYSYQILRRLLRGTEKTVFYSIYWTLMVGITAVRCTIVVERALSLVETSSQAYTDGSRTFPDRQTTINHLHVGYFTQIALAETASAFFLLRIFTRAQKRATSSVVGGGRQSLFKVLTRSTEIRLAILGPIGICRSITYSFQVTSQSATNLASQFDRFAYTLECIFPIILIVDLLASKRIGQDGSSSGVTSVSFYRGPGATGMRSQGATQIQVTRMEHVDVDDVDVKAGKFEMKSHSASSDGNTGYTEA</sequence>
<evidence type="ECO:0000313" key="2">
    <source>
        <dbReference type="Proteomes" id="UP000308600"/>
    </source>
</evidence>
<proteinExistence type="predicted"/>